<sequence>MKRNLRSTAVGARKKALRRQHRERMRRACCEKCMGHIPGRLGRASRAAEAPFRPTARAVALRDQLINS</sequence>
<organism evidence="2 3">
    <name type="scientific">Pseudarthrobacter chlorophenolicus (strain ATCC 700700 / DSM 12829 / CIP 107037 / JCM 12360 / KCTC 9906 / NCIMB 13794 / A6)</name>
    <name type="common">Arthrobacter chlorophenolicus</name>
    <dbReference type="NCBI Taxonomy" id="452863"/>
    <lineage>
        <taxon>Bacteria</taxon>
        <taxon>Bacillati</taxon>
        <taxon>Actinomycetota</taxon>
        <taxon>Actinomycetes</taxon>
        <taxon>Micrococcales</taxon>
        <taxon>Micrococcaceae</taxon>
        <taxon>Pseudarthrobacter</taxon>
    </lineage>
</organism>
<reference evidence="2" key="1">
    <citation type="submission" date="2009-01" db="EMBL/GenBank/DDBJ databases">
        <title>Complete sequence of plasmid1 of Arthrobacter chlorophenolicus A6.</title>
        <authorList>
            <consortium name="US DOE Joint Genome Institute"/>
            <person name="Lucas S."/>
            <person name="Copeland A."/>
            <person name="Lapidus A."/>
            <person name="Glavina del Rio T."/>
            <person name="Tice H."/>
            <person name="Bruce D."/>
            <person name="Goodwin L."/>
            <person name="Pitluck S."/>
            <person name="Goltsman E."/>
            <person name="Clum A."/>
            <person name="Larimer F."/>
            <person name="Land M."/>
            <person name="Hauser L."/>
            <person name="Kyrpides N."/>
            <person name="Mikhailova N."/>
            <person name="Jansson J."/>
            <person name="Richardson P."/>
        </authorList>
    </citation>
    <scope>NUCLEOTIDE SEQUENCE [LARGE SCALE GENOMIC DNA]</scope>
    <source>
        <strain evidence="2">A6</strain>
        <plasmid evidence="2">pACHL01</plasmid>
    </source>
</reference>
<evidence type="ECO:0000313" key="3">
    <source>
        <dbReference type="Proteomes" id="UP000002505"/>
    </source>
</evidence>
<dbReference type="KEGG" id="ach:Achl_4366"/>
<evidence type="ECO:0000313" key="2">
    <source>
        <dbReference type="EMBL" id="ACL42317.1"/>
    </source>
</evidence>
<name>B8HIS0_PSECP</name>
<feature type="region of interest" description="Disordered" evidence="1">
    <location>
        <begin position="1"/>
        <end position="23"/>
    </location>
</feature>
<protein>
    <submittedName>
        <fullName evidence="2">Uncharacterized protein</fullName>
    </submittedName>
</protein>
<gene>
    <name evidence="2" type="ordered locus">Achl_4366</name>
</gene>
<accession>B8HIS0</accession>
<dbReference type="EMBL" id="CP001342">
    <property type="protein sequence ID" value="ACL42317.1"/>
    <property type="molecule type" value="Genomic_DNA"/>
</dbReference>
<feature type="compositionally biased region" description="Basic residues" evidence="1">
    <location>
        <begin position="12"/>
        <end position="23"/>
    </location>
</feature>
<geneLocation type="plasmid" evidence="2 3">
    <name>pACHL01</name>
</geneLocation>
<evidence type="ECO:0000256" key="1">
    <source>
        <dbReference type="SAM" id="MobiDB-lite"/>
    </source>
</evidence>
<dbReference type="HOGENOM" id="CLU_2784873_0_0_11"/>
<dbReference type="Proteomes" id="UP000002505">
    <property type="component" value="Plasmid pACHL01"/>
</dbReference>
<keyword evidence="3" id="KW-1185">Reference proteome</keyword>
<dbReference type="AlphaFoldDB" id="B8HIS0"/>
<dbReference type="RefSeq" id="WP_012623334.1">
    <property type="nucleotide sequence ID" value="NC_011879.1"/>
</dbReference>
<proteinExistence type="predicted"/>
<keyword evidence="2" id="KW-0614">Plasmid</keyword>